<feature type="binding site" evidence="16">
    <location>
        <position position="417"/>
    </location>
    <ligand>
        <name>ATP</name>
        <dbReference type="ChEBI" id="CHEBI:30616"/>
    </ligand>
</feature>
<dbReference type="SUPFAM" id="SSF81653">
    <property type="entry name" value="Calcium ATPase, transduction domain A"/>
    <property type="match status" value="1"/>
</dbReference>
<keyword evidence="5 16" id="KW-0597">Phosphoprotein</keyword>
<feature type="active site" description="4-aspartylphosphate intermediate" evidence="16">
    <location>
        <position position="297"/>
    </location>
</feature>
<dbReference type="HAMAP" id="MF_00285">
    <property type="entry name" value="KdpB"/>
    <property type="match status" value="1"/>
</dbReference>
<dbReference type="SUPFAM" id="SSF81665">
    <property type="entry name" value="Calcium ATPase, transmembrane domain M"/>
    <property type="match status" value="1"/>
</dbReference>
<evidence type="ECO:0000256" key="5">
    <source>
        <dbReference type="ARBA" id="ARBA00022553"/>
    </source>
</evidence>
<dbReference type="SFLD" id="SFLDG00002">
    <property type="entry name" value="C1.7:_P-type_atpase_like"/>
    <property type="match status" value="1"/>
</dbReference>
<dbReference type="GO" id="GO:0005524">
    <property type="term" value="F:ATP binding"/>
    <property type="evidence" value="ECO:0007669"/>
    <property type="project" value="UniProtKB-UniRule"/>
</dbReference>
<feature type="transmembrane region" description="Helical" evidence="16">
    <location>
        <begin position="55"/>
        <end position="73"/>
    </location>
</feature>
<evidence type="ECO:0000256" key="9">
    <source>
        <dbReference type="ARBA" id="ARBA00022840"/>
    </source>
</evidence>
<evidence type="ECO:0000256" key="10">
    <source>
        <dbReference type="ARBA" id="ARBA00022842"/>
    </source>
</evidence>
<protein>
    <recommendedName>
        <fullName evidence="16">Potassium-transporting ATPase ATP-binding subunit</fullName>
        <ecNumber evidence="16">7.2.2.6</ecNumber>
    </recommendedName>
    <alternativeName>
        <fullName evidence="16">ATP phosphohydrolase [potassium-transporting] B chain</fullName>
    </alternativeName>
    <alternativeName>
        <fullName evidence="16">Potassium-binding and translocating subunit B</fullName>
    </alternativeName>
    <alternativeName>
        <fullName evidence="16">Potassium-translocating ATPase B chain</fullName>
    </alternativeName>
</protein>
<keyword evidence="10 16" id="KW-0460">Magnesium</keyword>
<keyword evidence="6 16" id="KW-0812">Transmembrane</keyword>
<keyword evidence="2 16" id="KW-0813">Transport</keyword>
<dbReference type="EC" id="7.2.2.6" evidence="16"/>
<dbReference type="PANTHER" id="PTHR43743">
    <property type="entry name" value="POTASSIUM-TRANSPORTING ATPASE ATP-BINDING SUBUNIT"/>
    <property type="match status" value="1"/>
</dbReference>
<keyword evidence="12 16" id="KW-1278">Translocase</keyword>
<evidence type="ECO:0000256" key="6">
    <source>
        <dbReference type="ARBA" id="ARBA00022692"/>
    </source>
</evidence>
<sequence>MSWAFIIKDSILRMNPARLIGNPVMFVVELSFFVVLLMAIVPGAFPHLAHQSSRMFYADVAAILLITVWFSTVSDSFAEARSRVTTASLKKLEKEGIAKRIKEDEGSGRTIESVKSSELRKGDVILIEKGDQVPIDAEVTEGIAKVDESLLTGESAGVKKSKGDTVIGGSTVISDSIDAIVNVNPDETYISKLVKMVESSERPKTPNELALSILLIGLTGVFTIILISLIAFSLLLNLGADLSVLIALYVCLLPTTIGALLPAIGISGITRMSKNNIIAKSGKAIETAGDADTILLDKTGTITVGNRLAYEFIPLGTHTERELAEAAFLSSWNDDTPEGKSILELAYKKKFVPREYDALREGVQEEFSAVTRKSGITLTDADDFTLLKGGRDILQRHRFRRKFELQTPMTQETTIQKGAPESIKESAKICPDGYDDVVTRITSEGGTPISVSMDGDILGIIYFKDVIKRGIKEKILGLKTMGIRPVMITGDHPLTAKNIAGEVGIEDYVAQAKPETKYQKVKDEQAENRIVAMIGDGTNDAPALAAADVGLAMASGTLAAKDAANMVDLESNPSKIIDVVMLGKQLLMTRGTITTFSITNDVAKYFAIVPIMFASIPALGALNILGLSPHIAVLSALIFNAAVIPALIPLALRGTTFKPQSTLKLFLKNLVIYGGGGVLLPFAGIKLIAIVLVFLGGVI</sequence>
<dbReference type="Pfam" id="PF00122">
    <property type="entry name" value="E1-E2_ATPase"/>
    <property type="match status" value="1"/>
</dbReference>
<evidence type="ECO:0000313" key="18">
    <source>
        <dbReference type="EMBL" id="NOL59327.1"/>
    </source>
</evidence>
<reference evidence="18 19" key="1">
    <citation type="submission" date="2020-05" db="EMBL/GenBank/DDBJ databases">
        <authorList>
            <person name="Zhang R."/>
        </authorList>
    </citation>
    <scope>NUCLEOTIDE SEQUENCE [LARGE SCALE GENOMIC DNA]</scope>
    <source>
        <strain evidence="18 19">DSM 28986</strain>
    </source>
</reference>
<dbReference type="PROSITE" id="PS00154">
    <property type="entry name" value="ATPASE_E1_E2"/>
    <property type="match status" value="1"/>
</dbReference>
<dbReference type="NCBIfam" id="TIGR01494">
    <property type="entry name" value="ATPase_P-type"/>
    <property type="match status" value="2"/>
</dbReference>
<dbReference type="InterPro" id="IPR036412">
    <property type="entry name" value="HAD-like_sf"/>
</dbReference>
<keyword evidence="9 16" id="KW-0067">ATP-binding</keyword>
<keyword evidence="11 16" id="KW-0630">Potassium</keyword>
<proteinExistence type="inferred from homology"/>
<dbReference type="Gene3D" id="3.40.1110.10">
    <property type="entry name" value="Calcium-transporting ATPase, cytoplasmic domain N"/>
    <property type="match status" value="1"/>
</dbReference>
<evidence type="ECO:0000256" key="15">
    <source>
        <dbReference type="ARBA" id="ARBA00023136"/>
    </source>
</evidence>
<feature type="transmembrane region" description="Helical" evidence="16">
    <location>
        <begin position="209"/>
        <end position="236"/>
    </location>
</feature>
<evidence type="ECO:0000256" key="2">
    <source>
        <dbReference type="ARBA" id="ARBA00022448"/>
    </source>
</evidence>
<keyword evidence="14 16" id="KW-0406">Ion transport</keyword>
<feature type="transmembrane region" description="Helical" evidence="16">
    <location>
        <begin position="242"/>
        <end position="264"/>
    </location>
</feature>
<dbReference type="EMBL" id="JABGBP010000014">
    <property type="protein sequence ID" value="NOL59327.1"/>
    <property type="molecule type" value="Genomic_DNA"/>
</dbReference>
<dbReference type="Pfam" id="PF00702">
    <property type="entry name" value="Hydrolase"/>
    <property type="match status" value="1"/>
</dbReference>
<accession>A0A7K4FMM3</accession>
<keyword evidence="4 16" id="KW-0633">Potassium transport</keyword>
<keyword evidence="7 16" id="KW-0479">Metal-binding</keyword>
<comment type="catalytic activity">
    <reaction evidence="16">
        <text>K(+)(out) + ATP + H2O = K(+)(in) + ADP + phosphate + H(+)</text>
        <dbReference type="Rhea" id="RHEA:16777"/>
        <dbReference type="ChEBI" id="CHEBI:15377"/>
        <dbReference type="ChEBI" id="CHEBI:15378"/>
        <dbReference type="ChEBI" id="CHEBI:29103"/>
        <dbReference type="ChEBI" id="CHEBI:30616"/>
        <dbReference type="ChEBI" id="CHEBI:43474"/>
        <dbReference type="ChEBI" id="CHEBI:456216"/>
        <dbReference type="EC" id="7.2.2.6"/>
    </reaction>
</comment>
<dbReference type="GO" id="GO:0008556">
    <property type="term" value="F:P-type potassium transmembrane transporter activity"/>
    <property type="evidence" value="ECO:0007669"/>
    <property type="project" value="UniProtKB-UniRule"/>
</dbReference>
<dbReference type="InterPro" id="IPR006391">
    <property type="entry name" value="P-type_ATPase_bsu_IA"/>
</dbReference>
<keyword evidence="15 16" id="KW-0472">Membrane</keyword>
<dbReference type="Gene3D" id="2.70.150.10">
    <property type="entry name" value="Calcium-transporting ATPase, cytoplasmic transduction domain A"/>
    <property type="match status" value="1"/>
</dbReference>
<comment type="caution">
    <text evidence="18">The sequence shown here is derived from an EMBL/GenBank/DDBJ whole genome shotgun (WGS) entry which is preliminary data.</text>
</comment>
<keyword evidence="13 16" id="KW-1133">Transmembrane helix</keyword>
<evidence type="ECO:0000259" key="17">
    <source>
        <dbReference type="Pfam" id="PF00122"/>
    </source>
</evidence>
<feature type="transmembrane region" description="Helical" evidence="16">
    <location>
        <begin position="631"/>
        <end position="650"/>
    </location>
</feature>
<evidence type="ECO:0000256" key="4">
    <source>
        <dbReference type="ARBA" id="ARBA00022538"/>
    </source>
</evidence>
<feature type="binding site" evidence="16">
    <location>
        <position position="334"/>
    </location>
    <ligand>
        <name>ATP</name>
        <dbReference type="ChEBI" id="CHEBI:30616"/>
    </ligand>
</feature>
<keyword evidence="8 16" id="KW-0547">Nucleotide-binding</keyword>
<dbReference type="PROSITE" id="PS01229">
    <property type="entry name" value="COF_2"/>
    <property type="match status" value="1"/>
</dbReference>
<dbReference type="AlphaFoldDB" id="A0A7K4FMM3"/>
<dbReference type="GO" id="GO:0000287">
    <property type="term" value="F:magnesium ion binding"/>
    <property type="evidence" value="ECO:0007669"/>
    <property type="project" value="UniProtKB-UniRule"/>
</dbReference>
<evidence type="ECO:0000256" key="14">
    <source>
        <dbReference type="ARBA" id="ARBA00023065"/>
    </source>
</evidence>
<evidence type="ECO:0000256" key="16">
    <source>
        <dbReference type="HAMAP-Rule" id="MF_00285"/>
    </source>
</evidence>
<dbReference type="Gene3D" id="3.40.50.1000">
    <property type="entry name" value="HAD superfamily/HAD-like"/>
    <property type="match status" value="1"/>
</dbReference>
<evidence type="ECO:0000256" key="1">
    <source>
        <dbReference type="ARBA" id="ARBA00004370"/>
    </source>
</evidence>
<feature type="binding site" evidence="16">
    <location>
        <position position="540"/>
    </location>
    <ligand>
        <name>Mg(2+)</name>
        <dbReference type="ChEBI" id="CHEBI:18420"/>
    </ligand>
</feature>
<comment type="function">
    <text evidence="16">Part of the high-affinity ATP-driven potassium transport (or Kdp) system, which catalyzes the hydrolysis of ATP coupled with the electrogenic transport of potassium into the cytoplasm. This subunit is responsible for energy coupling to the transport system and for the release of the potassium ions to the cytoplasm.</text>
</comment>
<dbReference type="InterPro" id="IPR008250">
    <property type="entry name" value="ATPase_P-typ_transduc_dom_A_sf"/>
</dbReference>
<dbReference type="SFLD" id="SFLDF00027">
    <property type="entry name" value="p-type_atpase"/>
    <property type="match status" value="1"/>
</dbReference>
<evidence type="ECO:0000256" key="3">
    <source>
        <dbReference type="ARBA" id="ARBA00022475"/>
    </source>
</evidence>
<feature type="transmembrane region" description="Helical" evidence="16">
    <location>
        <begin position="605"/>
        <end position="625"/>
    </location>
</feature>
<evidence type="ECO:0000313" key="19">
    <source>
        <dbReference type="Proteomes" id="UP000546917"/>
    </source>
</evidence>
<dbReference type="Proteomes" id="UP000546917">
    <property type="component" value="Unassembled WGS sequence"/>
</dbReference>
<dbReference type="InterPro" id="IPR023298">
    <property type="entry name" value="ATPase_P-typ_TM_dom_sf"/>
</dbReference>
<comment type="subcellular location">
    <subcellularLocation>
        <location evidence="16">Cell membrane</location>
        <topology evidence="16">Multi-pass membrane protein</topology>
    </subcellularLocation>
    <subcellularLocation>
        <location evidence="1">Membrane</location>
    </subcellularLocation>
</comment>
<organism evidence="18 19">
    <name type="scientific">Ferroplasma acidiphilum</name>
    <dbReference type="NCBI Taxonomy" id="74969"/>
    <lineage>
        <taxon>Archaea</taxon>
        <taxon>Methanobacteriati</taxon>
        <taxon>Thermoplasmatota</taxon>
        <taxon>Thermoplasmata</taxon>
        <taxon>Thermoplasmatales</taxon>
        <taxon>Ferroplasmaceae</taxon>
        <taxon>Ferroplasma</taxon>
    </lineage>
</organism>
<evidence type="ECO:0000256" key="7">
    <source>
        <dbReference type="ARBA" id="ARBA00022723"/>
    </source>
</evidence>
<feature type="binding site" evidence="16">
    <location>
        <position position="536"/>
    </location>
    <ligand>
        <name>Mg(2+)</name>
        <dbReference type="ChEBI" id="CHEBI:18420"/>
    </ligand>
</feature>
<dbReference type="InterPro" id="IPR018303">
    <property type="entry name" value="ATPase_P-typ_P_site"/>
</dbReference>
<dbReference type="SUPFAM" id="SSF56784">
    <property type="entry name" value="HAD-like"/>
    <property type="match status" value="1"/>
</dbReference>
<feature type="transmembrane region" description="Helical" evidence="16">
    <location>
        <begin position="670"/>
        <end position="695"/>
    </location>
</feature>
<evidence type="ECO:0000256" key="8">
    <source>
        <dbReference type="ARBA" id="ARBA00022741"/>
    </source>
</evidence>
<dbReference type="SFLD" id="SFLDS00003">
    <property type="entry name" value="Haloacid_Dehalogenase"/>
    <property type="match status" value="1"/>
</dbReference>
<feature type="binding site" evidence="16">
    <location>
        <position position="338"/>
    </location>
    <ligand>
        <name>ATP</name>
        <dbReference type="ChEBI" id="CHEBI:30616"/>
    </ligand>
</feature>
<name>A0A7K4FMM3_9ARCH</name>
<dbReference type="PANTHER" id="PTHR43743:SF1">
    <property type="entry name" value="POTASSIUM-TRANSPORTING ATPASE ATP-BINDING SUBUNIT"/>
    <property type="match status" value="1"/>
</dbReference>
<dbReference type="SUPFAM" id="SSF81660">
    <property type="entry name" value="Metal cation-transporting ATPase, ATP-binding domain N"/>
    <property type="match status" value="1"/>
</dbReference>
<dbReference type="InterPro" id="IPR059000">
    <property type="entry name" value="ATPase_P-type_domA"/>
</dbReference>
<dbReference type="InterPro" id="IPR001757">
    <property type="entry name" value="P_typ_ATPase"/>
</dbReference>
<dbReference type="GO" id="GO:0016887">
    <property type="term" value="F:ATP hydrolysis activity"/>
    <property type="evidence" value="ECO:0007669"/>
    <property type="project" value="InterPro"/>
</dbReference>
<dbReference type="InterPro" id="IPR044492">
    <property type="entry name" value="P_typ_ATPase_HD_dom"/>
</dbReference>
<feature type="domain" description="P-type ATPase A" evidence="17">
    <location>
        <begin position="108"/>
        <end position="198"/>
    </location>
</feature>
<dbReference type="InterPro" id="IPR023214">
    <property type="entry name" value="HAD_sf"/>
</dbReference>
<evidence type="ECO:0000256" key="11">
    <source>
        <dbReference type="ARBA" id="ARBA00022958"/>
    </source>
</evidence>
<comment type="subunit">
    <text evidence="16">The system is composed of three essential subunits: KdpA, KdpB and KdpC.</text>
</comment>
<gene>
    <name evidence="16 18" type="primary">kdpB</name>
    <name evidence="18" type="ORF">HLB00_00540</name>
</gene>
<feature type="binding site" evidence="16">
    <location>
        <begin position="367"/>
        <end position="374"/>
    </location>
    <ligand>
        <name>ATP</name>
        <dbReference type="ChEBI" id="CHEBI:30616"/>
    </ligand>
</feature>
<keyword evidence="3 16" id="KW-1003">Cell membrane</keyword>
<dbReference type="GO" id="GO:0005886">
    <property type="term" value="C:plasma membrane"/>
    <property type="evidence" value="ECO:0007669"/>
    <property type="project" value="UniProtKB-SubCell"/>
</dbReference>
<evidence type="ECO:0000256" key="12">
    <source>
        <dbReference type="ARBA" id="ARBA00022967"/>
    </source>
</evidence>
<comment type="similarity">
    <text evidence="16">Belongs to the cation transport ATPase (P-type) (TC 3.A.3) family. Type IA subfamily.</text>
</comment>
<evidence type="ECO:0000256" key="13">
    <source>
        <dbReference type="ARBA" id="ARBA00022989"/>
    </source>
</evidence>
<dbReference type="PRINTS" id="PR00119">
    <property type="entry name" value="CATATPASE"/>
</dbReference>
<feature type="transmembrane region" description="Helical" evidence="16">
    <location>
        <begin position="20"/>
        <end position="43"/>
    </location>
</feature>
<dbReference type="InterPro" id="IPR023299">
    <property type="entry name" value="ATPase_P-typ_cyto_dom_N"/>
</dbReference>